<accession>A0A0E0DT12</accession>
<sequence length="122" mass="12857">MSLPSSPTSPAPLASPYSSSTLLRPYATGPPASPLCPHAAGLSTPPTATPRRFISGCRCDTPSLSSGRLIHPQSPRLLVAAPPLHRRPTASRLIVSSSVVAMRMRVQQGLGRVTGPRRCRVL</sequence>
<evidence type="ECO:0000256" key="1">
    <source>
        <dbReference type="SAM" id="MobiDB-lite"/>
    </source>
</evidence>
<dbReference type="AlphaFoldDB" id="A0A0E0DT12"/>
<evidence type="ECO:0000313" key="2">
    <source>
        <dbReference type="EnsemblPlants" id="OMERI05G18080.1"/>
    </source>
</evidence>
<proteinExistence type="predicted"/>
<evidence type="ECO:0000313" key="3">
    <source>
        <dbReference type="Proteomes" id="UP000008021"/>
    </source>
</evidence>
<reference evidence="2" key="1">
    <citation type="submission" date="2015-04" db="UniProtKB">
        <authorList>
            <consortium name="EnsemblPlants"/>
        </authorList>
    </citation>
    <scope>IDENTIFICATION</scope>
</reference>
<feature type="region of interest" description="Disordered" evidence="1">
    <location>
        <begin position="1"/>
        <end position="47"/>
    </location>
</feature>
<dbReference type="Proteomes" id="UP000008021">
    <property type="component" value="Chromosome 5"/>
</dbReference>
<keyword evidence="3" id="KW-1185">Reference proteome</keyword>
<dbReference type="Gramene" id="OMERI05G18080.1">
    <property type="protein sequence ID" value="OMERI05G18080.1"/>
    <property type="gene ID" value="OMERI05G18080"/>
</dbReference>
<protein>
    <submittedName>
        <fullName evidence="2">Uncharacterized protein</fullName>
    </submittedName>
</protein>
<name>A0A0E0DT12_9ORYZ</name>
<dbReference type="HOGENOM" id="CLU_2030486_0_0_1"/>
<organism evidence="2">
    <name type="scientific">Oryza meridionalis</name>
    <dbReference type="NCBI Taxonomy" id="40149"/>
    <lineage>
        <taxon>Eukaryota</taxon>
        <taxon>Viridiplantae</taxon>
        <taxon>Streptophyta</taxon>
        <taxon>Embryophyta</taxon>
        <taxon>Tracheophyta</taxon>
        <taxon>Spermatophyta</taxon>
        <taxon>Magnoliopsida</taxon>
        <taxon>Liliopsida</taxon>
        <taxon>Poales</taxon>
        <taxon>Poaceae</taxon>
        <taxon>BOP clade</taxon>
        <taxon>Oryzoideae</taxon>
        <taxon>Oryzeae</taxon>
        <taxon>Oryzinae</taxon>
        <taxon>Oryza</taxon>
    </lineage>
</organism>
<reference evidence="2" key="2">
    <citation type="submission" date="2018-05" db="EMBL/GenBank/DDBJ databases">
        <title>OmerRS3 (Oryza meridionalis Reference Sequence Version 3).</title>
        <authorList>
            <person name="Zhang J."/>
            <person name="Kudrna D."/>
            <person name="Lee S."/>
            <person name="Talag J."/>
            <person name="Welchert J."/>
            <person name="Wing R.A."/>
        </authorList>
    </citation>
    <scope>NUCLEOTIDE SEQUENCE [LARGE SCALE GENOMIC DNA]</scope>
    <source>
        <strain evidence="2">cv. OR44</strain>
    </source>
</reference>
<feature type="compositionally biased region" description="Low complexity" evidence="1">
    <location>
        <begin position="1"/>
        <end position="23"/>
    </location>
</feature>
<dbReference type="EnsemblPlants" id="OMERI05G18080.1">
    <property type="protein sequence ID" value="OMERI05G18080.1"/>
    <property type="gene ID" value="OMERI05G18080"/>
</dbReference>